<organism evidence="8 9">
    <name type="scientific">Phascolomyces articulosus</name>
    <dbReference type="NCBI Taxonomy" id="60185"/>
    <lineage>
        <taxon>Eukaryota</taxon>
        <taxon>Fungi</taxon>
        <taxon>Fungi incertae sedis</taxon>
        <taxon>Mucoromycota</taxon>
        <taxon>Mucoromycotina</taxon>
        <taxon>Mucoromycetes</taxon>
        <taxon>Mucorales</taxon>
        <taxon>Lichtheimiaceae</taxon>
        <taxon>Phascolomyces</taxon>
    </lineage>
</organism>
<evidence type="ECO:0000259" key="7">
    <source>
        <dbReference type="Pfam" id="PF17851"/>
    </source>
</evidence>
<feature type="active site" description="Proton donor" evidence="4">
    <location>
        <position position="191"/>
    </location>
</feature>
<dbReference type="InterPro" id="IPR051795">
    <property type="entry name" value="Glycosyl_Hydrlase_43"/>
</dbReference>
<evidence type="ECO:0000256" key="1">
    <source>
        <dbReference type="ARBA" id="ARBA00009865"/>
    </source>
</evidence>
<dbReference type="Gene3D" id="2.115.10.20">
    <property type="entry name" value="Glycosyl hydrolase domain, family 43"/>
    <property type="match status" value="1"/>
</dbReference>
<feature type="domain" description="Beta-xylosidase C-terminal Concanavalin A-like" evidence="7">
    <location>
        <begin position="343"/>
        <end position="538"/>
    </location>
</feature>
<evidence type="ECO:0000256" key="4">
    <source>
        <dbReference type="PIRSR" id="PIRSR606710-1"/>
    </source>
</evidence>
<dbReference type="EMBL" id="JAIXMP010000027">
    <property type="protein sequence ID" value="KAI9252954.1"/>
    <property type="molecule type" value="Genomic_DNA"/>
</dbReference>
<evidence type="ECO:0000256" key="6">
    <source>
        <dbReference type="RuleBase" id="RU361187"/>
    </source>
</evidence>
<dbReference type="AlphaFoldDB" id="A0AAD5JSZ1"/>
<reference evidence="8" key="2">
    <citation type="submission" date="2023-02" db="EMBL/GenBank/DDBJ databases">
        <authorList>
            <consortium name="DOE Joint Genome Institute"/>
            <person name="Mondo S.J."/>
            <person name="Chang Y."/>
            <person name="Wang Y."/>
            <person name="Ahrendt S."/>
            <person name="Andreopoulos W."/>
            <person name="Barry K."/>
            <person name="Beard J."/>
            <person name="Benny G.L."/>
            <person name="Blankenship S."/>
            <person name="Bonito G."/>
            <person name="Cuomo C."/>
            <person name="Desiro A."/>
            <person name="Gervers K.A."/>
            <person name="Hundley H."/>
            <person name="Kuo A."/>
            <person name="LaButti K."/>
            <person name="Lang B.F."/>
            <person name="Lipzen A."/>
            <person name="O'Donnell K."/>
            <person name="Pangilinan J."/>
            <person name="Reynolds N."/>
            <person name="Sandor L."/>
            <person name="Smith M.W."/>
            <person name="Tsang A."/>
            <person name="Grigoriev I.V."/>
            <person name="Stajich J.E."/>
            <person name="Spatafora J.W."/>
        </authorList>
    </citation>
    <scope>NUCLEOTIDE SEQUENCE</scope>
    <source>
        <strain evidence="8">RSA 2281</strain>
    </source>
</reference>
<dbReference type="Pfam" id="PF04616">
    <property type="entry name" value="Glyco_hydro_43"/>
    <property type="match status" value="1"/>
</dbReference>
<keyword evidence="9" id="KW-1185">Reference proteome</keyword>
<proteinExistence type="inferred from homology"/>
<keyword evidence="3 6" id="KW-0326">Glycosidase</keyword>
<dbReference type="InterPro" id="IPR041542">
    <property type="entry name" value="GH43_C2"/>
</dbReference>
<keyword evidence="2 6" id="KW-0378">Hydrolase</keyword>
<protein>
    <submittedName>
        <fullName evidence="8">Glycosyl hydrolase</fullName>
    </submittedName>
</protein>
<evidence type="ECO:0000256" key="5">
    <source>
        <dbReference type="PIRSR" id="PIRSR606710-2"/>
    </source>
</evidence>
<dbReference type="InterPro" id="IPR006710">
    <property type="entry name" value="Glyco_hydro_43"/>
</dbReference>
<dbReference type="InterPro" id="IPR023296">
    <property type="entry name" value="Glyco_hydro_beta-prop_sf"/>
</dbReference>
<dbReference type="CDD" id="cd18617">
    <property type="entry name" value="GH43_XynB-like"/>
    <property type="match status" value="1"/>
</dbReference>
<dbReference type="SUPFAM" id="SSF75005">
    <property type="entry name" value="Arabinanase/levansucrase/invertase"/>
    <property type="match status" value="1"/>
</dbReference>
<dbReference type="SUPFAM" id="SSF49899">
    <property type="entry name" value="Concanavalin A-like lectins/glucanases"/>
    <property type="match status" value="1"/>
</dbReference>
<sequence length="547" mass="62496">MTYSNSSEYKNPIIPGFNPDPSICRVGNDYYLVTSTFQFFPAIPIYHSQDLVNWTQIGNVLDRPEQIPDLDKTLINGGIWAPTIRYHKGTYYVITTNVFVDKPHLDFTRWRNFFVTAKDPAGPWSNPIFFDYPGYDTSFFFDDEKDGQVYVQGSFYHRIRKEISQSKIDIETGETSPPHRIWSGTGEKAPEAPHILYRDGWYYLIIAEGGTEFGHRVTMARSKSVDSDEHEWEPCPANPIITHFDLPNELVQCVGHADLFQDPKGQWYMVLLASRAYDGEHFPMGRETFLVPVNWDGDWPLVQRPIKAVPADSFSKKTDLRPFGTVIDEDDIVSSSSISKEKKKQWGMDWLWLRFPDLSKYLLINQNQCILTGSGGILLNDPKISPTLVGLRQGHVKCRVTVELSNLHLLQVENTSGMTATTTAGLTAYLDCMHYHAIGVERTTAIDQEQQELRLYHISSTNENSTHNDNHVTLCLPTSPLATLILSIETNEREFYFEYKRQQEERWHRLATVSSKVLSTGFTGVIFGLFVTGNGSIQYNNFQYQVL</sequence>
<reference evidence="8" key="1">
    <citation type="journal article" date="2022" name="IScience">
        <title>Evolution of zygomycete secretomes and the origins of terrestrial fungal ecologies.</title>
        <authorList>
            <person name="Chang Y."/>
            <person name="Wang Y."/>
            <person name="Mondo S."/>
            <person name="Ahrendt S."/>
            <person name="Andreopoulos W."/>
            <person name="Barry K."/>
            <person name="Beard J."/>
            <person name="Benny G.L."/>
            <person name="Blankenship S."/>
            <person name="Bonito G."/>
            <person name="Cuomo C."/>
            <person name="Desiro A."/>
            <person name="Gervers K.A."/>
            <person name="Hundley H."/>
            <person name="Kuo A."/>
            <person name="LaButti K."/>
            <person name="Lang B.F."/>
            <person name="Lipzen A."/>
            <person name="O'Donnell K."/>
            <person name="Pangilinan J."/>
            <person name="Reynolds N."/>
            <person name="Sandor L."/>
            <person name="Smith M.E."/>
            <person name="Tsang A."/>
            <person name="Grigoriev I.V."/>
            <person name="Stajich J.E."/>
            <person name="Spatafora J.W."/>
        </authorList>
    </citation>
    <scope>NUCLEOTIDE SEQUENCE</scope>
    <source>
        <strain evidence="8">RSA 2281</strain>
    </source>
</reference>
<dbReference type="Proteomes" id="UP001209540">
    <property type="component" value="Unassembled WGS sequence"/>
</dbReference>
<feature type="active site" description="Proton acceptor" evidence="4">
    <location>
        <position position="20"/>
    </location>
</feature>
<evidence type="ECO:0000313" key="9">
    <source>
        <dbReference type="Proteomes" id="UP001209540"/>
    </source>
</evidence>
<accession>A0AAD5JSZ1</accession>
<comment type="similarity">
    <text evidence="1 6">Belongs to the glycosyl hydrolase 43 family.</text>
</comment>
<evidence type="ECO:0000256" key="3">
    <source>
        <dbReference type="ARBA" id="ARBA00023295"/>
    </source>
</evidence>
<dbReference type="Pfam" id="PF17851">
    <property type="entry name" value="GH43_C2"/>
    <property type="match status" value="1"/>
</dbReference>
<dbReference type="GO" id="GO:0004553">
    <property type="term" value="F:hydrolase activity, hydrolyzing O-glycosyl compounds"/>
    <property type="evidence" value="ECO:0007669"/>
    <property type="project" value="InterPro"/>
</dbReference>
<dbReference type="PANTHER" id="PTHR42812">
    <property type="entry name" value="BETA-XYLOSIDASE"/>
    <property type="match status" value="1"/>
</dbReference>
<dbReference type="PANTHER" id="PTHR42812:SF12">
    <property type="entry name" value="BETA-XYLOSIDASE-RELATED"/>
    <property type="match status" value="1"/>
</dbReference>
<evidence type="ECO:0000256" key="2">
    <source>
        <dbReference type="ARBA" id="ARBA00022801"/>
    </source>
</evidence>
<dbReference type="GO" id="GO:0005975">
    <property type="term" value="P:carbohydrate metabolic process"/>
    <property type="evidence" value="ECO:0007669"/>
    <property type="project" value="InterPro"/>
</dbReference>
<comment type="caution">
    <text evidence="8">The sequence shown here is derived from an EMBL/GenBank/DDBJ whole genome shotgun (WGS) entry which is preliminary data.</text>
</comment>
<feature type="site" description="Important for catalytic activity, responsible for pKa modulation of the active site Glu and correct orientation of both the proton donor and substrate" evidence="5">
    <location>
        <position position="136"/>
    </location>
</feature>
<evidence type="ECO:0000313" key="8">
    <source>
        <dbReference type="EMBL" id="KAI9252954.1"/>
    </source>
</evidence>
<gene>
    <name evidence="8" type="ORF">BDA99DRAFT_520501</name>
</gene>
<name>A0AAD5JSZ1_9FUNG</name>
<dbReference type="InterPro" id="IPR013320">
    <property type="entry name" value="ConA-like_dom_sf"/>
</dbReference>
<dbReference type="Gene3D" id="2.60.120.200">
    <property type="match status" value="1"/>
</dbReference>